<evidence type="ECO:0000313" key="1">
    <source>
        <dbReference type="EMBL" id="MBA4624960.1"/>
    </source>
</evidence>
<sequence>MQLWWRKHSPFAAPRAIFFLSSHVRILRSLPFAFVWSMSSKLPYSMNSYTRSLSSPTLQYPRSGTRLLCLIFPKVSISAMNSLSPWQLSLTNFLIATLDPSFSVALKTSPNPPVPIRLAAENPLVASMSCENLSFLSCLWKVATLMLNGSFSLSIFHVVAA</sequence>
<proteinExistence type="predicted"/>
<name>A0A7C9CS66_OPUST</name>
<reference evidence="1" key="1">
    <citation type="journal article" date="2013" name="J. Plant Res.">
        <title>Effect of fungi and light on seed germination of three Opuntia species from semiarid lands of central Mexico.</title>
        <authorList>
            <person name="Delgado-Sanchez P."/>
            <person name="Jimenez-Bremont J.F."/>
            <person name="Guerrero-Gonzalez Mde L."/>
            <person name="Flores J."/>
        </authorList>
    </citation>
    <scope>NUCLEOTIDE SEQUENCE</scope>
    <source>
        <tissue evidence="1">Cladode</tissue>
    </source>
</reference>
<organism evidence="1">
    <name type="scientific">Opuntia streptacantha</name>
    <name type="common">Prickly pear cactus</name>
    <name type="synonym">Opuntia cardona</name>
    <dbReference type="NCBI Taxonomy" id="393608"/>
    <lineage>
        <taxon>Eukaryota</taxon>
        <taxon>Viridiplantae</taxon>
        <taxon>Streptophyta</taxon>
        <taxon>Embryophyta</taxon>
        <taxon>Tracheophyta</taxon>
        <taxon>Spermatophyta</taxon>
        <taxon>Magnoliopsida</taxon>
        <taxon>eudicotyledons</taxon>
        <taxon>Gunneridae</taxon>
        <taxon>Pentapetalae</taxon>
        <taxon>Caryophyllales</taxon>
        <taxon>Cactineae</taxon>
        <taxon>Cactaceae</taxon>
        <taxon>Opuntioideae</taxon>
        <taxon>Opuntia</taxon>
    </lineage>
</organism>
<dbReference type="AlphaFoldDB" id="A0A7C9CS66"/>
<accession>A0A7C9CS66</accession>
<reference evidence="1" key="2">
    <citation type="submission" date="2020-07" db="EMBL/GenBank/DDBJ databases">
        <authorList>
            <person name="Vera ALvarez R."/>
            <person name="Arias-Moreno D.M."/>
            <person name="Jimenez-Jacinto V."/>
            <person name="Jimenez-Bremont J.F."/>
            <person name="Swaminathan K."/>
            <person name="Moose S.P."/>
            <person name="Guerrero-Gonzalez M.L."/>
            <person name="Marino-Ramirez L."/>
            <person name="Landsman D."/>
            <person name="Rodriguez-Kessler M."/>
            <person name="Delgado-Sanchez P."/>
        </authorList>
    </citation>
    <scope>NUCLEOTIDE SEQUENCE</scope>
    <source>
        <tissue evidence="1">Cladode</tissue>
    </source>
</reference>
<protein>
    <submittedName>
        <fullName evidence="1">Uncharacterized protein</fullName>
    </submittedName>
</protein>
<dbReference type="EMBL" id="GISG01049689">
    <property type="protein sequence ID" value="MBA4624960.1"/>
    <property type="molecule type" value="Transcribed_RNA"/>
</dbReference>